<dbReference type="Gene3D" id="1.10.630.10">
    <property type="entry name" value="Cytochrome P450"/>
    <property type="match status" value="1"/>
</dbReference>
<dbReference type="InterPro" id="IPR017972">
    <property type="entry name" value="Cyt_P450_CS"/>
</dbReference>
<dbReference type="GO" id="GO:0004497">
    <property type="term" value="F:monooxygenase activity"/>
    <property type="evidence" value="ECO:0007669"/>
    <property type="project" value="UniProtKB-KW"/>
</dbReference>
<protein>
    <submittedName>
        <fullName evidence="9">Cytochrome</fullName>
    </submittedName>
</protein>
<dbReference type="OrthoDB" id="142769at2"/>
<dbReference type="EMBL" id="CP020569">
    <property type="protein sequence ID" value="ARF53329.1"/>
    <property type="molecule type" value="Genomic_DNA"/>
</dbReference>
<dbReference type="FunFam" id="1.10.630.10:FF:000018">
    <property type="entry name" value="Cytochrome P450 monooxygenase"/>
    <property type="match status" value="1"/>
</dbReference>
<accession>A0A1V0TK85</accession>
<evidence type="ECO:0000256" key="8">
    <source>
        <dbReference type="SAM" id="MobiDB-lite"/>
    </source>
</evidence>
<comment type="similarity">
    <text evidence="1 7">Belongs to the cytochrome P450 family.</text>
</comment>
<evidence type="ECO:0000256" key="1">
    <source>
        <dbReference type="ARBA" id="ARBA00010617"/>
    </source>
</evidence>
<name>A0A1V0TK85_9ACTN</name>
<dbReference type="STRING" id="553510.B1H19_03355"/>
<evidence type="ECO:0000256" key="5">
    <source>
        <dbReference type="ARBA" id="ARBA00023004"/>
    </source>
</evidence>
<keyword evidence="4 7" id="KW-0560">Oxidoreductase</keyword>
<organism evidence="9 10">
    <name type="scientific">Streptomyces gilvosporeus</name>
    <dbReference type="NCBI Taxonomy" id="553510"/>
    <lineage>
        <taxon>Bacteria</taxon>
        <taxon>Bacillati</taxon>
        <taxon>Actinomycetota</taxon>
        <taxon>Actinomycetes</taxon>
        <taxon>Kitasatosporales</taxon>
        <taxon>Streptomycetaceae</taxon>
        <taxon>Streptomyces</taxon>
    </lineage>
</organism>
<dbReference type="PRINTS" id="PR00359">
    <property type="entry name" value="BP450"/>
</dbReference>
<dbReference type="SUPFAM" id="SSF48264">
    <property type="entry name" value="Cytochrome P450"/>
    <property type="match status" value="1"/>
</dbReference>
<evidence type="ECO:0000256" key="2">
    <source>
        <dbReference type="ARBA" id="ARBA00022617"/>
    </source>
</evidence>
<dbReference type="PROSITE" id="PS00086">
    <property type="entry name" value="CYTOCHROME_P450"/>
    <property type="match status" value="1"/>
</dbReference>
<dbReference type="Proteomes" id="UP000192726">
    <property type="component" value="Chromosome"/>
</dbReference>
<evidence type="ECO:0000256" key="6">
    <source>
        <dbReference type="ARBA" id="ARBA00023033"/>
    </source>
</evidence>
<dbReference type="AlphaFoldDB" id="A0A1V0TK85"/>
<keyword evidence="5 7" id="KW-0408">Iron</keyword>
<dbReference type="Pfam" id="PF00067">
    <property type="entry name" value="p450"/>
    <property type="match status" value="1"/>
</dbReference>
<sequence>MDSDTLLARITDYASRPDPYPLYAELREAGPVVRQADGSCLIGTYHEIAALLHDPRMSADPRSRGETTRKPPFLRLDDPEHHRLRTLAMRPFGPPHSPGRVDAMRGEIARLTEELMGSFTAGRQVDIVDDFAYPLPVTVICRLLGVPRQDEPQLQEWSNALVAAADVRPDEDPTERVRAGQQAQIEMGAYLIDLAEQRRGHPTDDMLSAFVNEPDPALRLTQEELAQTAILLFIAGHETTVNLITNGVLTLLRHPEQLDHLRREPDLLPRVVEELLRYEPPVHIRERIPHADIDVTGTTIPRGTSVVLVLASGNRDPMRFHEPDRFDPTRPDNEHLGFGGGIHLCFGGPLARVEAQSALGALIPYLDTARLVEDPPPYRQNAMLRGPRHLSVHL</sequence>
<dbReference type="CDD" id="cd20625">
    <property type="entry name" value="CYP164-like"/>
    <property type="match status" value="1"/>
</dbReference>
<dbReference type="PANTHER" id="PTHR46696:SF1">
    <property type="entry name" value="CYTOCHROME P450 YJIB-RELATED"/>
    <property type="match status" value="1"/>
</dbReference>
<keyword evidence="3 7" id="KW-0479">Metal-binding</keyword>
<dbReference type="KEGG" id="sgv:B1H19_03355"/>
<keyword evidence="10" id="KW-1185">Reference proteome</keyword>
<dbReference type="GO" id="GO:0016705">
    <property type="term" value="F:oxidoreductase activity, acting on paired donors, with incorporation or reduction of molecular oxygen"/>
    <property type="evidence" value="ECO:0007669"/>
    <property type="project" value="InterPro"/>
</dbReference>
<dbReference type="InterPro" id="IPR036396">
    <property type="entry name" value="Cyt_P450_sf"/>
</dbReference>
<evidence type="ECO:0000313" key="10">
    <source>
        <dbReference type="Proteomes" id="UP000192726"/>
    </source>
</evidence>
<proteinExistence type="inferred from homology"/>
<dbReference type="InterPro" id="IPR002397">
    <property type="entry name" value="Cyt_P450_B"/>
</dbReference>
<keyword evidence="6 7" id="KW-0503">Monooxygenase</keyword>
<dbReference type="GO" id="GO:0020037">
    <property type="term" value="F:heme binding"/>
    <property type="evidence" value="ECO:0007669"/>
    <property type="project" value="InterPro"/>
</dbReference>
<feature type="region of interest" description="Disordered" evidence="8">
    <location>
        <begin position="56"/>
        <end position="76"/>
    </location>
</feature>
<reference evidence="9 10" key="1">
    <citation type="submission" date="2017-04" db="EMBL/GenBank/DDBJ databases">
        <title>Complete Genome Sequence of Streptomyces gilvosporeus F607, a Capable Producer of Natamycin.</title>
        <authorList>
            <person name="Zong G."/>
            <person name="Zhong C."/>
            <person name="Fu J."/>
            <person name="Qin R."/>
            <person name="Cao G."/>
        </authorList>
    </citation>
    <scope>NUCLEOTIDE SEQUENCE [LARGE SCALE GENOMIC DNA]</scope>
    <source>
        <strain evidence="9 10">F607</strain>
    </source>
</reference>
<dbReference type="PRINTS" id="PR00385">
    <property type="entry name" value="P450"/>
</dbReference>
<evidence type="ECO:0000256" key="4">
    <source>
        <dbReference type="ARBA" id="ARBA00023002"/>
    </source>
</evidence>
<evidence type="ECO:0000256" key="3">
    <source>
        <dbReference type="ARBA" id="ARBA00022723"/>
    </source>
</evidence>
<evidence type="ECO:0000256" key="7">
    <source>
        <dbReference type="RuleBase" id="RU000461"/>
    </source>
</evidence>
<evidence type="ECO:0000313" key="9">
    <source>
        <dbReference type="EMBL" id="ARF53329.1"/>
    </source>
</evidence>
<dbReference type="RefSeq" id="WP_083102759.1">
    <property type="nucleotide sequence ID" value="NZ_CP020569.1"/>
</dbReference>
<keyword evidence="2 7" id="KW-0349">Heme</keyword>
<dbReference type="PANTHER" id="PTHR46696">
    <property type="entry name" value="P450, PUTATIVE (EUROFUNG)-RELATED"/>
    <property type="match status" value="1"/>
</dbReference>
<dbReference type="GO" id="GO:0005506">
    <property type="term" value="F:iron ion binding"/>
    <property type="evidence" value="ECO:0007669"/>
    <property type="project" value="InterPro"/>
</dbReference>
<dbReference type="InterPro" id="IPR001128">
    <property type="entry name" value="Cyt_P450"/>
</dbReference>
<gene>
    <name evidence="9" type="ORF">B1H19_03355</name>
</gene>